<keyword evidence="2" id="KW-0560">Oxidoreductase</keyword>
<reference evidence="4" key="2">
    <citation type="submission" date="2025-08" db="UniProtKB">
        <authorList>
            <consortium name="RefSeq"/>
        </authorList>
    </citation>
    <scope>IDENTIFICATION</scope>
    <source>
        <tissue evidence="4">Leaf</tissue>
    </source>
</reference>
<dbReference type="PROSITE" id="PS00061">
    <property type="entry name" value="ADH_SHORT"/>
    <property type="match status" value="1"/>
</dbReference>
<evidence type="ECO:0000256" key="1">
    <source>
        <dbReference type="ARBA" id="ARBA00006484"/>
    </source>
</evidence>
<keyword evidence="3" id="KW-1185">Reference proteome</keyword>
<dbReference type="InterPro" id="IPR036291">
    <property type="entry name" value="NAD(P)-bd_dom_sf"/>
</dbReference>
<gene>
    <name evidence="4" type="primary">LOC109706097</name>
</gene>
<evidence type="ECO:0000313" key="4">
    <source>
        <dbReference type="RefSeq" id="XP_020082494.1"/>
    </source>
</evidence>
<dbReference type="SUPFAM" id="SSF51735">
    <property type="entry name" value="NAD(P)-binding Rossmann-fold domains"/>
    <property type="match status" value="1"/>
</dbReference>
<proteinExistence type="inferred from homology"/>
<dbReference type="PANTHER" id="PTHR43180">
    <property type="entry name" value="3-OXOACYL-(ACYL-CARRIER-PROTEIN) REDUCTASE (AFU_ORTHOLOGUE AFUA_6G11210)"/>
    <property type="match status" value="1"/>
</dbReference>
<dbReference type="GeneID" id="109706097"/>
<evidence type="ECO:0000256" key="2">
    <source>
        <dbReference type="ARBA" id="ARBA00023002"/>
    </source>
</evidence>
<dbReference type="GO" id="GO:0016616">
    <property type="term" value="F:oxidoreductase activity, acting on the CH-OH group of donors, NAD or NADP as acceptor"/>
    <property type="evidence" value="ECO:0007669"/>
    <property type="project" value="InterPro"/>
</dbReference>
<dbReference type="PRINTS" id="PR00081">
    <property type="entry name" value="GDHRDH"/>
</dbReference>
<dbReference type="CDD" id="cd05326">
    <property type="entry name" value="secoisolariciresinol-DH_like_SDR_c"/>
    <property type="match status" value="1"/>
</dbReference>
<name>A0A6P5EGC1_ANACO</name>
<evidence type="ECO:0000313" key="3">
    <source>
        <dbReference type="Proteomes" id="UP000515123"/>
    </source>
</evidence>
<dbReference type="InterPro" id="IPR045309">
    <property type="entry name" value="ABA2-like"/>
</dbReference>
<dbReference type="FunFam" id="3.40.50.720:FF:000084">
    <property type="entry name" value="Short-chain dehydrogenase reductase"/>
    <property type="match status" value="1"/>
</dbReference>
<dbReference type="NCBIfam" id="NF005559">
    <property type="entry name" value="PRK07231.1"/>
    <property type="match status" value="1"/>
</dbReference>
<dbReference type="InterPro" id="IPR002347">
    <property type="entry name" value="SDR_fam"/>
</dbReference>
<dbReference type="PANTHER" id="PTHR43180:SF30">
    <property type="entry name" value="MOMILACTONE A SYNTHASE"/>
    <property type="match status" value="1"/>
</dbReference>
<dbReference type="InterPro" id="IPR020904">
    <property type="entry name" value="Sc_DH/Rdtase_CS"/>
</dbReference>
<sequence length="277" mass="28502">MESCSDLPATARKLEGKVAVITGGASGIGECTARLFCRHGAKVVIADIQDELGKSVCDELGPAAASFVHCDVTNEDDVSNAVDHAVAKFGKLDIMFNNAGIGGAPTHNILKCSKSDFERVLAVNAVGPFLGTKHAARVMIPARRGAIIATSSLAGVVSGAASHAYTCAKSAVAALTRNAAAELGRHGVRVNCVSPAALATPLAERYVGLRGADFEAAMESAAVLKGVRLRPDDVANAVLFLASDDARCVSGLNLVIDGAFSVVNPSFDLFKDVENPA</sequence>
<comment type="similarity">
    <text evidence="1">Belongs to the short-chain dehydrogenases/reductases (SDR) family.</text>
</comment>
<dbReference type="Proteomes" id="UP000515123">
    <property type="component" value="Unplaced"/>
</dbReference>
<organism evidence="3 4">
    <name type="scientific">Ananas comosus</name>
    <name type="common">Pineapple</name>
    <name type="synonym">Ananas ananas</name>
    <dbReference type="NCBI Taxonomy" id="4615"/>
    <lineage>
        <taxon>Eukaryota</taxon>
        <taxon>Viridiplantae</taxon>
        <taxon>Streptophyta</taxon>
        <taxon>Embryophyta</taxon>
        <taxon>Tracheophyta</taxon>
        <taxon>Spermatophyta</taxon>
        <taxon>Magnoliopsida</taxon>
        <taxon>Liliopsida</taxon>
        <taxon>Poales</taxon>
        <taxon>Bromeliaceae</taxon>
        <taxon>Bromelioideae</taxon>
        <taxon>Ananas</taxon>
    </lineage>
</organism>
<dbReference type="Pfam" id="PF13561">
    <property type="entry name" value="adh_short_C2"/>
    <property type="match status" value="1"/>
</dbReference>
<accession>A0A6P5EGC1</accession>
<dbReference type="OrthoDB" id="1933718at2759"/>
<reference evidence="3" key="1">
    <citation type="journal article" date="2015" name="Nat. Genet.">
        <title>The pineapple genome and the evolution of CAM photosynthesis.</title>
        <authorList>
            <person name="Ming R."/>
            <person name="VanBuren R."/>
            <person name="Wai C.M."/>
            <person name="Tang H."/>
            <person name="Schatz M.C."/>
            <person name="Bowers J.E."/>
            <person name="Lyons E."/>
            <person name="Wang M.L."/>
            <person name="Chen J."/>
            <person name="Biggers E."/>
            <person name="Zhang J."/>
            <person name="Huang L."/>
            <person name="Zhang L."/>
            <person name="Miao W."/>
            <person name="Zhang J."/>
            <person name="Ye Z."/>
            <person name="Miao C."/>
            <person name="Lin Z."/>
            <person name="Wang H."/>
            <person name="Zhou H."/>
            <person name="Yim W.C."/>
            <person name="Priest H.D."/>
            <person name="Zheng C."/>
            <person name="Woodhouse M."/>
            <person name="Edger P.P."/>
            <person name="Guyot R."/>
            <person name="Guo H.B."/>
            <person name="Guo H."/>
            <person name="Zheng G."/>
            <person name="Singh R."/>
            <person name="Sharma A."/>
            <person name="Min X."/>
            <person name="Zheng Y."/>
            <person name="Lee H."/>
            <person name="Gurtowski J."/>
            <person name="Sedlazeck F.J."/>
            <person name="Harkess A."/>
            <person name="McKain M.R."/>
            <person name="Liao Z."/>
            <person name="Fang J."/>
            <person name="Liu J."/>
            <person name="Zhang X."/>
            <person name="Zhang Q."/>
            <person name="Hu W."/>
            <person name="Qin Y."/>
            <person name="Wang K."/>
            <person name="Chen L.Y."/>
            <person name="Shirley N."/>
            <person name="Lin Y.R."/>
            <person name="Liu L.Y."/>
            <person name="Hernandez A.G."/>
            <person name="Wright C.L."/>
            <person name="Bulone V."/>
            <person name="Tuskan G.A."/>
            <person name="Heath K."/>
            <person name="Zee F."/>
            <person name="Moore P.H."/>
            <person name="Sunkar R."/>
            <person name="Leebens-Mack J.H."/>
            <person name="Mockler T."/>
            <person name="Bennetzen J.L."/>
            <person name="Freeling M."/>
            <person name="Sankoff D."/>
            <person name="Paterson A.H."/>
            <person name="Zhu X."/>
            <person name="Yang X."/>
            <person name="Smith J.A."/>
            <person name="Cushman J.C."/>
            <person name="Paull R.E."/>
            <person name="Yu Q."/>
        </authorList>
    </citation>
    <scope>NUCLEOTIDE SEQUENCE [LARGE SCALE GENOMIC DNA]</scope>
    <source>
        <strain evidence="3">cv. F153</strain>
    </source>
</reference>
<dbReference type="AlphaFoldDB" id="A0A6P5EGC1"/>
<dbReference type="PRINTS" id="PR00080">
    <property type="entry name" value="SDRFAMILY"/>
</dbReference>
<dbReference type="RefSeq" id="XP_020082494.1">
    <property type="nucleotide sequence ID" value="XM_020226905.1"/>
</dbReference>
<protein>
    <submittedName>
        <fullName evidence="4">Momilactone A synthase-like</fullName>
    </submittedName>
</protein>
<dbReference type="Gene3D" id="3.40.50.720">
    <property type="entry name" value="NAD(P)-binding Rossmann-like Domain"/>
    <property type="match status" value="1"/>
</dbReference>